<dbReference type="Gene3D" id="3.40.50.720">
    <property type="entry name" value="NAD(P)-binding Rossmann-like Domain"/>
    <property type="match status" value="1"/>
</dbReference>
<comment type="similarity">
    <text evidence="1">Belongs to the NAD(P)-dependent epimerase/dehydratase family.</text>
</comment>
<dbReference type="SUPFAM" id="SSF51735">
    <property type="entry name" value="NAD(P)-binding Rossmann-fold domains"/>
    <property type="match status" value="1"/>
</dbReference>
<name>A0A2H0BE27_9BACT</name>
<dbReference type="InterPro" id="IPR001509">
    <property type="entry name" value="Epimerase_deHydtase"/>
</dbReference>
<gene>
    <name evidence="3" type="ORF">COX06_00890</name>
</gene>
<accession>A0A2H0BE27</accession>
<proteinExistence type="inferred from homology"/>
<dbReference type="InterPro" id="IPR036291">
    <property type="entry name" value="NAD(P)-bd_dom_sf"/>
</dbReference>
<evidence type="ECO:0000313" key="4">
    <source>
        <dbReference type="Proteomes" id="UP000229794"/>
    </source>
</evidence>
<dbReference type="Gene3D" id="3.90.25.10">
    <property type="entry name" value="UDP-galactose 4-epimerase, domain 1"/>
    <property type="match status" value="1"/>
</dbReference>
<sequence>MRKILVTGASGIIGLSVVKNILNRRSDYYVRALANYNNDLFPTLDKNRFSFVQGDCRQYSLIDSLIADSDAVIHLAAPASFLMYKEKPIESTIDTIQIFLNIMESMKKHRVGKIVHASTSAVYEGLSLPYRETMIIDPPELKSLSKKTNEDIGKIYSAAYGIKSIAMRPMSVYGDDESKKGGYANIISLFVWAMVGGKPPVVWGDGNQTRDFIHADDAAEAFCLALEKDIATQPINVGTGMETSFNDIIKTINSLLNIDLKPKYVDIPIDVYAQRLLSDNTILRKELGFEPRISIREGVERVIKKAELKTETDKDLSSQQMYFETLKR</sequence>
<feature type="domain" description="NAD-dependent epimerase/dehydratase" evidence="2">
    <location>
        <begin position="4"/>
        <end position="238"/>
    </location>
</feature>
<evidence type="ECO:0000256" key="1">
    <source>
        <dbReference type="ARBA" id="ARBA00007637"/>
    </source>
</evidence>
<comment type="caution">
    <text evidence="3">The sequence shown here is derived from an EMBL/GenBank/DDBJ whole genome shotgun (WGS) entry which is preliminary data.</text>
</comment>
<dbReference type="EMBL" id="PCST01000012">
    <property type="protein sequence ID" value="PIP55884.1"/>
    <property type="molecule type" value="Genomic_DNA"/>
</dbReference>
<reference evidence="3 4" key="1">
    <citation type="submission" date="2017-09" db="EMBL/GenBank/DDBJ databases">
        <title>Depth-based differentiation of microbial function through sediment-hosted aquifers and enrichment of novel symbionts in the deep terrestrial subsurface.</title>
        <authorList>
            <person name="Probst A.J."/>
            <person name="Ladd B."/>
            <person name="Jarett J.K."/>
            <person name="Geller-Mcgrath D.E."/>
            <person name="Sieber C.M."/>
            <person name="Emerson J.B."/>
            <person name="Anantharaman K."/>
            <person name="Thomas B.C."/>
            <person name="Malmstrom R."/>
            <person name="Stieglmeier M."/>
            <person name="Klingl A."/>
            <person name="Woyke T."/>
            <person name="Ryan C.M."/>
            <person name="Banfield J.F."/>
        </authorList>
    </citation>
    <scope>NUCLEOTIDE SEQUENCE [LARGE SCALE GENOMIC DNA]</scope>
    <source>
        <strain evidence="3">CG22_combo_CG10-13_8_21_14_all_42_17</strain>
    </source>
</reference>
<evidence type="ECO:0000313" key="3">
    <source>
        <dbReference type="EMBL" id="PIP55884.1"/>
    </source>
</evidence>
<protein>
    <recommendedName>
        <fullName evidence="2">NAD-dependent epimerase/dehydratase domain-containing protein</fullName>
    </recommendedName>
</protein>
<dbReference type="AlphaFoldDB" id="A0A2H0BE27"/>
<dbReference type="Proteomes" id="UP000229794">
    <property type="component" value="Unassembled WGS sequence"/>
</dbReference>
<organism evidence="3 4">
    <name type="scientific">Candidatus Zambryskibacteria bacterium CG22_combo_CG10-13_8_21_14_all_42_17</name>
    <dbReference type="NCBI Taxonomy" id="1975118"/>
    <lineage>
        <taxon>Bacteria</taxon>
        <taxon>Candidatus Zambryskiibacteriota</taxon>
    </lineage>
</organism>
<dbReference type="PANTHER" id="PTHR43000">
    <property type="entry name" value="DTDP-D-GLUCOSE 4,6-DEHYDRATASE-RELATED"/>
    <property type="match status" value="1"/>
</dbReference>
<evidence type="ECO:0000259" key="2">
    <source>
        <dbReference type="Pfam" id="PF01370"/>
    </source>
</evidence>
<dbReference type="Pfam" id="PF01370">
    <property type="entry name" value="Epimerase"/>
    <property type="match status" value="1"/>
</dbReference>